<protein>
    <submittedName>
        <fullName evidence="4">Acyl-CoA thioesterase</fullName>
    </submittedName>
</protein>
<evidence type="ECO:0000313" key="4">
    <source>
        <dbReference type="EMBL" id="QKF06967.1"/>
    </source>
</evidence>
<dbReference type="Pfam" id="PF13279">
    <property type="entry name" value="4HBT_2"/>
    <property type="match status" value="1"/>
</dbReference>
<proteinExistence type="inferred from homology"/>
<dbReference type="InterPro" id="IPR029069">
    <property type="entry name" value="HotDog_dom_sf"/>
</dbReference>
<dbReference type="InterPro" id="IPR006684">
    <property type="entry name" value="YbgC/YbaW"/>
</dbReference>
<name>A0A6M8J086_9ACTN</name>
<keyword evidence="5" id="KW-1185">Reference proteome</keyword>
<accession>A0A6M8J086</accession>
<dbReference type="AlphaFoldDB" id="A0A6M8J086"/>
<dbReference type="Gene3D" id="3.10.129.10">
    <property type="entry name" value="Hotdog Thioesterase"/>
    <property type="match status" value="1"/>
</dbReference>
<dbReference type="CDD" id="cd00586">
    <property type="entry name" value="4HBT"/>
    <property type="match status" value="1"/>
</dbReference>
<dbReference type="InterPro" id="IPR050563">
    <property type="entry name" value="4-hydroxybenzoyl-CoA_TE"/>
</dbReference>
<gene>
    <name evidence="4" type="ORF">HLV38_01630</name>
</gene>
<evidence type="ECO:0000256" key="2">
    <source>
        <dbReference type="ARBA" id="ARBA00022801"/>
    </source>
</evidence>
<dbReference type="SUPFAM" id="SSF54637">
    <property type="entry name" value="Thioesterase/thiol ester dehydrase-isomerase"/>
    <property type="match status" value="1"/>
</dbReference>
<sequence>MIGCYDIDVRYGETDSMGVVYHGNYALYFEDARTKFLAELGFSYADMERDGLMAPIVELNVSYRTPLRYGDVARVVVYISKLTPVRVTYAYEVYRKGMDVASEKPCATGETTVCCVDASTFQPVSMKRATPALYERYVQAKRDADAQRGAEGSGVSSCGRGERNGVAQS</sequence>
<keyword evidence="2" id="KW-0378">Hydrolase</keyword>
<evidence type="ECO:0000256" key="3">
    <source>
        <dbReference type="SAM" id="MobiDB-lite"/>
    </source>
</evidence>
<dbReference type="PANTHER" id="PTHR31793">
    <property type="entry name" value="4-HYDROXYBENZOYL-COA THIOESTERASE FAMILY MEMBER"/>
    <property type="match status" value="1"/>
</dbReference>
<dbReference type="PANTHER" id="PTHR31793:SF27">
    <property type="entry name" value="NOVEL THIOESTERASE SUPERFAMILY DOMAIN AND SAPOSIN A-TYPE DOMAIN CONTAINING PROTEIN (0610012H03RIK)"/>
    <property type="match status" value="1"/>
</dbReference>
<organism evidence="4 5">
    <name type="scientific">Berryella wangjianweii</name>
    <dbReference type="NCBI Taxonomy" id="2734634"/>
    <lineage>
        <taxon>Bacteria</taxon>
        <taxon>Bacillati</taxon>
        <taxon>Actinomycetota</taxon>
        <taxon>Coriobacteriia</taxon>
        <taxon>Eggerthellales</taxon>
        <taxon>Eggerthellaceae</taxon>
        <taxon>Berryella</taxon>
    </lineage>
</organism>
<dbReference type="Proteomes" id="UP000503297">
    <property type="component" value="Chromosome"/>
</dbReference>
<dbReference type="GO" id="GO:0047617">
    <property type="term" value="F:fatty acyl-CoA hydrolase activity"/>
    <property type="evidence" value="ECO:0007669"/>
    <property type="project" value="TreeGrafter"/>
</dbReference>
<dbReference type="NCBIfam" id="TIGR00051">
    <property type="entry name" value="YbgC/FadM family acyl-CoA thioesterase"/>
    <property type="match status" value="1"/>
</dbReference>
<evidence type="ECO:0000256" key="1">
    <source>
        <dbReference type="ARBA" id="ARBA00005953"/>
    </source>
</evidence>
<comment type="similarity">
    <text evidence="1">Belongs to the 4-hydroxybenzoyl-CoA thioesterase family.</text>
</comment>
<feature type="region of interest" description="Disordered" evidence="3">
    <location>
        <begin position="143"/>
        <end position="169"/>
    </location>
</feature>
<dbReference type="EMBL" id="CP053716">
    <property type="protein sequence ID" value="QKF06967.1"/>
    <property type="molecule type" value="Genomic_DNA"/>
</dbReference>
<reference evidence="5" key="1">
    <citation type="submission" date="2020-05" db="EMBL/GenBank/DDBJ databases">
        <title>Novel species in genus Nocardioides.</title>
        <authorList>
            <person name="Zhang G."/>
        </authorList>
    </citation>
    <scope>NUCLEOTIDE SEQUENCE [LARGE SCALE GENOMIC DNA]</scope>
    <source>
        <strain evidence="5">zg-1050</strain>
    </source>
</reference>
<dbReference type="KEGG" id="bwa:HLV38_01630"/>
<dbReference type="RefSeq" id="WP_173163710.1">
    <property type="nucleotide sequence ID" value="NZ_CP053716.1"/>
</dbReference>
<evidence type="ECO:0000313" key="5">
    <source>
        <dbReference type="Proteomes" id="UP000503297"/>
    </source>
</evidence>